<dbReference type="EMBL" id="AMZO01000003">
    <property type="protein sequence ID" value="ELR67183.1"/>
    <property type="molecule type" value="Genomic_DNA"/>
</dbReference>
<dbReference type="AlphaFoldDB" id="L8JFZ4"/>
<dbReference type="PATRIC" id="fig|1056511.3.peg.753"/>
<comment type="caution">
    <text evidence="1">The sequence shown here is derived from an EMBL/GenBank/DDBJ whole genome shotgun (WGS) entry which is preliminary data.</text>
</comment>
<accession>L8JFZ4</accession>
<reference evidence="1 2" key="1">
    <citation type="submission" date="2012-12" db="EMBL/GenBank/DDBJ databases">
        <title>Genome Assembly of Photobacterium sp. AK15.</title>
        <authorList>
            <person name="Khatri I."/>
            <person name="Vaidya B."/>
            <person name="Srinivas T.N.R."/>
            <person name="Subramanian S."/>
            <person name="Pinnaka A."/>
        </authorList>
    </citation>
    <scope>NUCLEOTIDE SEQUENCE [LARGE SCALE GENOMIC DNA]</scope>
    <source>
        <strain evidence="1 2">AK15</strain>
    </source>
</reference>
<sequence>MGEYQYLQCAHLFTGANNEIYREGITAEHVVIIENAKKVVLPITLNLTEEQWINYSDRYKLFSEIVPEPTFTISLLAYQIGGDFWLSSDEIYTDVLGYAYRTGKRNIELPTGKVVRYSSELGSKHPMAPTTPSFMIPQAVRYLREEEKALLCNPIRIRDPETLSPNSVYPLKVMSIIASSYDQALRQHETDGSIKLNDKQKVRAVILHKLAEQLTEEALRKRLVDFVQPMTLVDRQLAAVSRPSHEIKYRGRAFTDDDWEFFCWLCGLEFDRNDPDRYRKAVFAGKIIARIAYSFLDEEALERLRENKKRGLPLHACLNMFGMRIAKMAVSRLRKIGYMLYSTGSYKQVLADFELDGRELLLDCGGDEELAAKLNQVVVEGKVPEFYGYPKLVYNEG</sequence>
<evidence type="ECO:0000313" key="1">
    <source>
        <dbReference type="EMBL" id="ELR67183.1"/>
    </source>
</evidence>
<organism evidence="1 2">
    <name type="scientific">Photobacterium marinum</name>
    <dbReference type="NCBI Taxonomy" id="1056511"/>
    <lineage>
        <taxon>Bacteria</taxon>
        <taxon>Pseudomonadati</taxon>
        <taxon>Pseudomonadota</taxon>
        <taxon>Gammaproteobacteria</taxon>
        <taxon>Vibrionales</taxon>
        <taxon>Vibrionaceae</taxon>
        <taxon>Photobacterium</taxon>
    </lineage>
</organism>
<gene>
    <name evidence="1" type="ORF">C942_02691</name>
</gene>
<evidence type="ECO:0000313" key="2">
    <source>
        <dbReference type="Proteomes" id="UP000011134"/>
    </source>
</evidence>
<dbReference type="RefSeq" id="WP_007462591.1">
    <property type="nucleotide sequence ID" value="NZ_AMZO01000003.1"/>
</dbReference>
<dbReference type="Proteomes" id="UP000011134">
    <property type="component" value="Unassembled WGS sequence"/>
</dbReference>
<protein>
    <submittedName>
        <fullName evidence="1">Uncharacterized protein</fullName>
    </submittedName>
</protein>
<name>L8JFZ4_9GAMM</name>
<proteinExistence type="predicted"/>
<keyword evidence="2" id="KW-1185">Reference proteome</keyword>